<sequence>MQKRPWIAASVIALLLIMVAEVALSTRRLSLSWDEGDHIYSGYMNWKHREYSLNPEHPPLVKLVAALPLLPLHLKVAPRDNRYFKSEAYYGGRELLFRNDPRYGGQYSAETLIFRVHLAVMIFSLLVALLLFVAGREMFSPLAGLIATALWVFDPTVLTNAPFVTTDTAAALGFFLSAFTFYRFVKQMTWQRAIPCGVAVGIALASKHNAVLLLPLLILLAVGEIGGRWFAARLFPRRAAIRLAAGMAAIAALAITILWSVYSFRFAMHPTGVDMPPLAGQMTTLSPAMSAAIQLCAHYHLLPESYLYGLVDVVRVGAYMPTYIFGKLYAHGQWFYFPVLLSLKWSIGVLGLLILSLYACATGRIHRAREIFFLAFPFFFYLAVAMGSPLNIGIRHVLPLFPFAFALAGAGAAFLIAEKRVWAYPVAALLLWHAADSLRMFPNYMPYANVLWGGPSHTHDLFSDSTTEWGQDLKFVRAWTDQHHVQECWIAHFPAPFILPSDYGVPCRLLPTLDTMYEQDISLPPVLHGPLLLSMSDLNGFEFGTKVRNPYQTLFERKPDEIIADGIAVYEGDFSLPDAAALQYIQQSKRLAKQDPAAALTAAHQAVALVPRGFDENIALGDLLLARGDKPAAQAAYAIAQSRIPDMEPTSQEHWKPILEKKSAASQP</sequence>
<evidence type="ECO:0000313" key="5">
    <source>
        <dbReference type="Proteomes" id="UP000199024"/>
    </source>
</evidence>
<evidence type="ECO:0000256" key="2">
    <source>
        <dbReference type="SAM" id="Phobius"/>
    </source>
</evidence>
<dbReference type="Pfam" id="PF13231">
    <property type="entry name" value="PMT_2"/>
    <property type="match status" value="1"/>
</dbReference>
<accession>A0A1I6LLC4</accession>
<dbReference type="Proteomes" id="UP000199024">
    <property type="component" value="Unassembled WGS sequence"/>
</dbReference>
<dbReference type="AlphaFoldDB" id="A0A1I6LLC4"/>
<name>A0A1I6LLC4_9BACT</name>
<dbReference type="EMBL" id="FOZL01000001">
    <property type="protein sequence ID" value="SFS04274.1"/>
    <property type="molecule type" value="Genomic_DNA"/>
</dbReference>
<dbReference type="RefSeq" id="WP_089836975.1">
    <property type="nucleotide sequence ID" value="NZ_FOZL01000001.1"/>
</dbReference>
<keyword evidence="2" id="KW-0812">Transmembrane</keyword>
<reference evidence="4 5" key="1">
    <citation type="submission" date="2016-10" db="EMBL/GenBank/DDBJ databases">
        <authorList>
            <person name="de Groot N.N."/>
        </authorList>
    </citation>
    <scope>NUCLEOTIDE SEQUENCE [LARGE SCALE GENOMIC DNA]</scope>
    <source>
        <strain evidence="4 5">DSM 21001</strain>
    </source>
</reference>
<feature type="domain" description="Glycosyltransferase RgtA/B/C/D-like" evidence="3">
    <location>
        <begin position="114"/>
        <end position="235"/>
    </location>
</feature>
<dbReference type="InterPro" id="IPR038731">
    <property type="entry name" value="RgtA/B/C-like"/>
</dbReference>
<feature type="compositionally biased region" description="Basic and acidic residues" evidence="1">
    <location>
        <begin position="651"/>
        <end position="668"/>
    </location>
</feature>
<feature type="transmembrane region" description="Helical" evidence="2">
    <location>
        <begin position="6"/>
        <end position="24"/>
    </location>
</feature>
<dbReference type="OrthoDB" id="180217at2"/>
<evidence type="ECO:0000259" key="3">
    <source>
        <dbReference type="Pfam" id="PF13231"/>
    </source>
</evidence>
<organism evidence="4 5">
    <name type="scientific">Granulicella pectinivorans</name>
    <dbReference type="NCBI Taxonomy" id="474950"/>
    <lineage>
        <taxon>Bacteria</taxon>
        <taxon>Pseudomonadati</taxon>
        <taxon>Acidobacteriota</taxon>
        <taxon>Terriglobia</taxon>
        <taxon>Terriglobales</taxon>
        <taxon>Acidobacteriaceae</taxon>
        <taxon>Granulicella</taxon>
    </lineage>
</organism>
<keyword evidence="4" id="KW-0328">Glycosyltransferase</keyword>
<feature type="transmembrane region" description="Helical" evidence="2">
    <location>
        <begin position="371"/>
        <end position="394"/>
    </location>
</feature>
<feature type="transmembrane region" description="Helical" evidence="2">
    <location>
        <begin position="212"/>
        <end position="231"/>
    </location>
</feature>
<protein>
    <submittedName>
        <fullName evidence="4">Dolichyl-phosphate-mannose-protein mannosyltransferase</fullName>
    </submittedName>
</protein>
<feature type="transmembrane region" description="Helical" evidence="2">
    <location>
        <begin position="400"/>
        <end position="417"/>
    </location>
</feature>
<proteinExistence type="predicted"/>
<feature type="transmembrane region" description="Helical" evidence="2">
    <location>
        <begin position="112"/>
        <end position="134"/>
    </location>
</feature>
<gene>
    <name evidence="4" type="ORF">SAMN05421771_0889</name>
</gene>
<keyword evidence="2" id="KW-0472">Membrane</keyword>
<keyword evidence="2" id="KW-1133">Transmembrane helix</keyword>
<dbReference type="GO" id="GO:0016757">
    <property type="term" value="F:glycosyltransferase activity"/>
    <property type="evidence" value="ECO:0007669"/>
    <property type="project" value="UniProtKB-KW"/>
</dbReference>
<feature type="transmembrane region" description="Helical" evidence="2">
    <location>
        <begin position="243"/>
        <end position="262"/>
    </location>
</feature>
<evidence type="ECO:0000256" key="1">
    <source>
        <dbReference type="SAM" id="MobiDB-lite"/>
    </source>
</evidence>
<keyword evidence="5" id="KW-1185">Reference proteome</keyword>
<feature type="transmembrane region" description="Helical" evidence="2">
    <location>
        <begin position="335"/>
        <end position="359"/>
    </location>
</feature>
<keyword evidence="4" id="KW-0808">Transferase</keyword>
<feature type="region of interest" description="Disordered" evidence="1">
    <location>
        <begin position="644"/>
        <end position="668"/>
    </location>
</feature>
<evidence type="ECO:0000313" key="4">
    <source>
        <dbReference type="EMBL" id="SFS04274.1"/>
    </source>
</evidence>
<dbReference type="STRING" id="474950.SAMN05421771_0889"/>